<dbReference type="InterPro" id="IPR018391">
    <property type="entry name" value="PQQ_b-propeller_rpt"/>
</dbReference>
<dbReference type="InterPro" id="IPR011047">
    <property type="entry name" value="Quinoprotein_ADH-like_sf"/>
</dbReference>
<evidence type="ECO:0000313" key="10">
    <source>
        <dbReference type="Proteomes" id="UP000326354"/>
    </source>
</evidence>
<feature type="binding site" evidence="7">
    <location>
        <position position="125"/>
    </location>
    <ligand>
        <name>ATP</name>
        <dbReference type="ChEBI" id="CHEBI:30616"/>
    </ligand>
</feature>
<dbReference type="InterPro" id="IPR017441">
    <property type="entry name" value="Protein_kinase_ATP_BS"/>
</dbReference>
<dbReference type="Gene3D" id="1.10.510.10">
    <property type="entry name" value="Transferase(Phosphotransferase) domain 1"/>
    <property type="match status" value="1"/>
</dbReference>
<keyword evidence="10" id="KW-1185">Reference proteome</keyword>
<evidence type="ECO:0000259" key="8">
    <source>
        <dbReference type="PROSITE" id="PS50011"/>
    </source>
</evidence>
<dbReference type="GO" id="GO:0004674">
    <property type="term" value="F:protein serine/threonine kinase activity"/>
    <property type="evidence" value="ECO:0007669"/>
    <property type="project" value="UniProtKB-KW"/>
</dbReference>
<dbReference type="SMART" id="SM00220">
    <property type="entry name" value="S_TKc"/>
    <property type="match status" value="1"/>
</dbReference>
<dbReference type="Proteomes" id="UP000326354">
    <property type="component" value="Chromosome"/>
</dbReference>
<dbReference type="SUPFAM" id="SSF56112">
    <property type="entry name" value="Protein kinase-like (PK-like)"/>
    <property type="match status" value="1"/>
</dbReference>
<dbReference type="PROSITE" id="PS50011">
    <property type="entry name" value="PROTEIN_KINASE_DOM"/>
    <property type="match status" value="1"/>
</dbReference>
<gene>
    <name evidence="9" type="ORF">UABAM_03671</name>
</gene>
<dbReference type="GO" id="GO:0005524">
    <property type="term" value="F:ATP binding"/>
    <property type="evidence" value="ECO:0007669"/>
    <property type="project" value="UniProtKB-UniRule"/>
</dbReference>
<keyword evidence="5 9" id="KW-0418">Kinase</keyword>
<keyword evidence="3" id="KW-0808">Transferase</keyword>
<evidence type="ECO:0000256" key="7">
    <source>
        <dbReference type="PROSITE-ProRule" id="PRU10141"/>
    </source>
</evidence>
<keyword evidence="6 7" id="KW-0067">ATP-binding</keyword>
<dbReference type="PROSITE" id="PS00108">
    <property type="entry name" value="PROTEIN_KINASE_ST"/>
    <property type="match status" value="1"/>
</dbReference>
<dbReference type="OrthoDB" id="256225at2"/>
<dbReference type="Pfam" id="PF13360">
    <property type="entry name" value="PQQ_2"/>
    <property type="match status" value="2"/>
</dbReference>
<dbReference type="InterPro" id="IPR008271">
    <property type="entry name" value="Ser/Thr_kinase_AS"/>
</dbReference>
<keyword evidence="4 7" id="KW-0547">Nucleotide-binding</keyword>
<dbReference type="InterPro" id="IPR011009">
    <property type="entry name" value="Kinase-like_dom_sf"/>
</dbReference>
<reference evidence="9 10" key="1">
    <citation type="submission" date="2019-08" db="EMBL/GenBank/DDBJ databases">
        <title>Complete genome sequence of Candidatus Uab amorphum.</title>
        <authorList>
            <person name="Shiratori T."/>
            <person name="Suzuki S."/>
            <person name="Kakizawa Y."/>
            <person name="Ishida K."/>
        </authorList>
    </citation>
    <scope>NUCLEOTIDE SEQUENCE [LARGE SCALE GENOMIC DNA]</scope>
    <source>
        <strain evidence="9 10">SRT547</strain>
    </source>
</reference>
<keyword evidence="2" id="KW-0723">Serine/threonine-protein kinase</keyword>
<dbReference type="PANTHER" id="PTHR43289">
    <property type="entry name" value="MITOGEN-ACTIVATED PROTEIN KINASE KINASE KINASE 20-RELATED"/>
    <property type="match status" value="1"/>
</dbReference>
<dbReference type="SMART" id="SM00564">
    <property type="entry name" value="PQQ"/>
    <property type="match status" value="6"/>
</dbReference>
<evidence type="ECO:0000313" key="9">
    <source>
        <dbReference type="EMBL" id="BBM85305.1"/>
    </source>
</evidence>
<dbReference type="EC" id="2.7.11.1" evidence="1"/>
<dbReference type="EMBL" id="AP019860">
    <property type="protein sequence ID" value="BBM85305.1"/>
    <property type="molecule type" value="Genomic_DNA"/>
</dbReference>
<dbReference type="AlphaFoldDB" id="A0A5S9IRE0"/>
<dbReference type="FunFam" id="1.10.510.10:FF:000021">
    <property type="entry name" value="Serine/threonine protein kinase"/>
    <property type="match status" value="1"/>
</dbReference>
<dbReference type="RefSeq" id="WP_151969415.1">
    <property type="nucleotide sequence ID" value="NZ_AP019860.1"/>
</dbReference>
<dbReference type="InterPro" id="IPR002372">
    <property type="entry name" value="PQQ_rpt_dom"/>
</dbReference>
<protein>
    <recommendedName>
        <fullName evidence="1">non-specific serine/threonine protein kinase</fullName>
        <ecNumber evidence="1">2.7.11.1</ecNumber>
    </recommendedName>
</protein>
<name>A0A5S9IRE0_UABAM</name>
<dbReference type="Gene3D" id="2.130.10.10">
    <property type="entry name" value="YVTN repeat-like/Quinoprotein amine dehydrogenase"/>
    <property type="match status" value="2"/>
</dbReference>
<evidence type="ECO:0000256" key="3">
    <source>
        <dbReference type="ARBA" id="ARBA00022679"/>
    </source>
</evidence>
<accession>A0A5S9IRE0</accession>
<dbReference type="CDD" id="cd14014">
    <property type="entry name" value="STKc_PknB_like"/>
    <property type="match status" value="1"/>
</dbReference>
<evidence type="ECO:0000256" key="5">
    <source>
        <dbReference type="ARBA" id="ARBA00022777"/>
    </source>
</evidence>
<evidence type="ECO:0000256" key="6">
    <source>
        <dbReference type="ARBA" id="ARBA00022840"/>
    </source>
</evidence>
<evidence type="ECO:0000256" key="1">
    <source>
        <dbReference type="ARBA" id="ARBA00012513"/>
    </source>
</evidence>
<dbReference type="InterPro" id="IPR000719">
    <property type="entry name" value="Prot_kinase_dom"/>
</dbReference>
<evidence type="ECO:0000256" key="4">
    <source>
        <dbReference type="ARBA" id="ARBA00022741"/>
    </source>
</evidence>
<dbReference type="Gene3D" id="3.30.200.20">
    <property type="entry name" value="Phosphorylase Kinase, domain 1"/>
    <property type="match status" value="1"/>
</dbReference>
<dbReference type="InterPro" id="IPR015943">
    <property type="entry name" value="WD40/YVTN_repeat-like_dom_sf"/>
</dbReference>
<dbReference type="Pfam" id="PF00069">
    <property type="entry name" value="Pkinase"/>
    <property type="match status" value="1"/>
</dbReference>
<sequence>MSSSIKDYFFNLLKVKNIDTSTLENIWKQRPANKNEKESLKWLIDQFLQNESVDKNTFGLAVQEFYTKLAEYETSRKTISQNNEKSNVAIKHFAKYKIIKELGSGNMGRVLLVHDPDKNMQMALKIMLAGEHAGEEQENRFFKETSAMQRLQHPNIVQIHDVGRHNNINFFTMEYLEGDDLETFLEKRKVSSRRAVEIFIKVAQAIQHAHEKNILHRDIKPGNIIMRNDKEPVVTDFGLARSTREASRITQTGALIGTPAYMAPEQARGKVKDIDERTDIYALGITLYKILTQQLPFNAATPLATLHKVVNSPPTPVRKINPLIPQDLENICMKAIAKSKKDRFNTARKMVDELQRFLDGVSTNTAQASSRFVNFKFWANKYKTYILLTVLLLFSVTGNVYALLKSNTLVENTLKQSIQIISPNFLKKGSSDAIPSVKGKIALKVSLPMGITEIHTTKQRISWDRKKTNFTLDIPLSYGANTIEVIFFSASGQYYKLRRNVLRAKPQNSVFFHGNLQRLYKAKPHSPTPLKLNWQFPVKNTRITFSPLVLGKRILFGCRNGFFYCIDDSGNFLWKFKSSATIKGYGAIYNGVVYFGNVNGDVYGLDIYSGKKLFYYNVIQPQRFSPIIVDDVIYINTEKNLLFAVDLKTSKKKWRFKGDKGDELYSSPALYKDLIILSEYNDTVYALNRSNGNIVWQKTVAAHSYNSPIVIDDKVYVTVHGKFYAFDAQTGKELWDCELQGRFYSTGVYYQNMIVVINRRGVLQAVDLKKHKVKWNLKTSPPMVTKKNQVLSSLIIAGDDVFIHSVEAFYSFNIKTKQKTIYHQIPESTKHSDNYSTPKIYGTSLYITTIDGFLKAYHTKK</sequence>
<dbReference type="SUPFAM" id="SSF50998">
    <property type="entry name" value="Quinoprotein alcohol dehydrogenase-like"/>
    <property type="match status" value="2"/>
</dbReference>
<feature type="domain" description="Protein kinase" evidence="8">
    <location>
        <begin position="96"/>
        <end position="358"/>
    </location>
</feature>
<proteinExistence type="predicted"/>
<organism evidence="9 10">
    <name type="scientific">Uabimicrobium amorphum</name>
    <dbReference type="NCBI Taxonomy" id="2596890"/>
    <lineage>
        <taxon>Bacteria</taxon>
        <taxon>Pseudomonadati</taxon>
        <taxon>Planctomycetota</taxon>
        <taxon>Candidatus Uabimicrobiia</taxon>
        <taxon>Candidatus Uabimicrobiales</taxon>
        <taxon>Candidatus Uabimicrobiaceae</taxon>
        <taxon>Candidatus Uabimicrobium</taxon>
    </lineage>
</organism>
<dbReference type="PROSITE" id="PS00107">
    <property type="entry name" value="PROTEIN_KINASE_ATP"/>
    <property type="match status" value="1"/>
</dbReference>
<evidence type="ECO:0000256" key="2">
    <source>
        <dbReference type="ARBA" id="ARBA00022527"/>
    </source>
</evidence>
<dbReference type="KEGG" id="uam:UABAM_03671"/>
<dbReference type="PANTHER" id="PTHR43289:SF6">
    <property type="entry name" value="SERINE_THREONINE-PROTEIN KINASE NEKL-3"/>
    <property type="match status" value="1"/>
</dbReference>